<evidence type="ECO:0000256" key="1">
    <source>
        <dbReference type="PROSITE-ProRule" id="PRU00023"/>
    </source>
</evidence>
<dbReference type="VEuPathDB" id="GiardiaDB:GMRT_10505"/>
<evidence type="ECO:0000256" key="2">
    <source>
        <dbReference type="SAM" id="MobiDB-lite"/>
    </source>
</evidence>
<organism evidence="3 4">
    <name type="scientific">Giardia muris</name>
    <dbReference type="NCBI Taxonomy" id="5742"/>
    <lineage>
        <taxon>Eukaryota</taxon>
        <taxon>Metamonada</taxon>
        <taxon>Diplomonadida</taxon>
        <taxon>Hexamitidae</taxon>
        <taxon>Giardiinae</taxon>
        <taxon>Giardia</taxon>
    </lineage>
</organism>
<feature type="region of interest" description="Disordered" evidence="2">
    <location>
        <begin position="320"/>
        <end position="343"/>
    </location>
</feature>
<name>A0A4Z1SLI0_GIAMU</name>
<sequence length="343" mass="37105">MVGVQNNLQWFRACEEHDLEAVKVAMPTYAGTRNCRGETALILACGRGDRLITKILGPIECNIYNDRGETAILTAIRHDHAGCVSDMCLYEITTRLKDGSTCLHFAVAFNSLQSIVIMHGALKRAKDANGDTAFDLACRLGHMPSVQKLVELGTHLSKVDAAKAIGLAQKNGHTEVVEFLKSCTFPDIDPNVITASMRLAQSSVVSAKALKLISGMSAKERADEILSHSRVMTDSFRESVMPDMSDLTESMRLAQERTRVLMNKAEMGKKKAIIETTMGMLANDEFGGVNFEPAVEAPKCAASDIGAAISDARKIAASCGVPSPENPGETGEVDDLIYRVNKD</sequence>
<keyword evidence="1" id="KW-0040">ANK repeat</keyword>
<protein>
    <submittedName>
        <fullName evidence="3">Ankyrin repeat protein 1</fullName>
    </submittedName>
</protein>
<dbReference type="PROSITE" id="PS50088">
    <property type="entry name" value="ANK_REPEAT"/>
    <property type="match status" value="1"/>
</dbReference>
<comment type="caution">
    <text evidence="3">The sequence shown here is derived from an EMBL/GenBank/DDBJ whole genome shotgun (WGS) entry which is preliminary data.</text>
</comment>
<dbReference type="SMART" id="SM00248">
    <property type="entry name" value="ANK"/>
    <property type="match status" value="4"/>
</dbReference>
<dbReference type="OrthoDB" id="5406014at2759"/>
<dbReference type="Proteomes" id="UP000315496">
    <property type="component" value="Chromosome 5"/>
</dbReference>
<proteinExistence type="predicted"/>
<dbReference type="Gene3D" id="1.25.40.20">
    <property type="entry name" value="Ankyrin repeat-containing domain"/>
    <property type="match status" value="1"/>
</dbReference>
<reference evidence="3 4" key="1">
    <citation type="submission" date="2019-05" db="EMBL/GenBank/DDBJ databases">
        <title>The compact genome of Giardia muris reveals important steps in the evolution of intestinal protozoan parasites.</title>
        <authorList>
            <person name="Xu F."/>
            <person name="Jimenez-Gonzalez A."/>
            <person name="Einarsson E."/>
            <person name="Astvaldsson A."/>
            <person name="Peirasmaki D."/>
            <person name="Eckmann L."/>
            <person name="Andersson J.O."/>
            <person name="Svard S.G."/>
            <person name="Jerlstrom-Hultqvist J."/>
        </authorList>
    </citation>
    <scope>NUCLEOTIDE SEQUENCE [LARGE SCALE GENOMIC DNA]</scope>
    <source>
        <strain evidence="3 4">Roberts-Thomson</strain>
    </source>
</reference>
<dbReference type="SUPFAM" id="SSF48403">
    <property type="entry name" value="Ankyrin repeat"/>
    <property type="match status" value="1"/>
</dbReference>
<dbReference type="PANTHER" id="PTHR24184:SF11">
    <property type="entry name" value="ANKYRIN REPEAT AND SOCS BOX CONTAINING 3"/>
    <property type="match status" value="1"/>
</dbReference>
<dbReference type="InterPro" id="IPR036770">
    <property type="entry name" value="Ankyrin_rpt-contain_sf"/>
</dbReference>
<dbReference type="EMBL" id="VDLU01000005">
    <property type="protein sequence ID" value="TNJ26504.1"/>
    <property type="molecule type" value="Genomic_DNA"/>
</dbReference>
<dbReference type="AlphaFoldDB" id="A0A4Z1SLI0"/>
<keyword evidence="4" id="KW-1185">Reference proteome</keyword>
<gene>
    <name evidence="3" type="ORF">GMRT_10505</name>
</gene>
<dbReference type="InterPro" id="IPR002110">
    <property type="entry name" value="Ankyrin_rpt"/>
</dbReference>
<feature type="repeat" description="ANK" evidence="1">
    <location>
        <begin position="129"/>
        <end position="161"/>
    </location>
</feature>
<evidence type="ECO:0000313" key="3">
    <source>
        <dbReference type="EMBL" id="TNJ26504.1"/>
    </source>
</evidence>
<accession>A0A4Z1SLI0</accession>
<dbReference type="Pfam" id="PF12796">
    <property type="entry name" value="Ank_2"/>
    <property type="match status" value="2"/>
</dbReference>
<dbReference type="PANTHER" id="PTHR24184">
    <property type="entry name" value="SI:CH211-189E2.2"/>
    <property type="match status" value="1"/>
</dbReference>
<evidence type="ECO:0000313" key="4">
    <source>
        <dbReference type="Proteomes" id="UP000315496"/>
    </source>
</evidence>